<organism evidence="16 17">
    <name type="scientific">Microtus ochrogaster</name>
    <name type="common">Prairie vole</name>
    <dbReference type="NCBI Taxonomy" id="79684"/>
    <lineage>
        <taxon>Eukaryota</taxon>
        <taxon>Metazoa</taxon>
        <taxon>Chordata</taxon>
        <taxon>Craniata</taxon>
        <taxon>Vertebrata</taxon>
        <taxon>Euteleostomi</taxon>
        <taxon>Mammalia</taxon>
        <taxon>Eutheria</taxon>
        <taxon>Euarchontoglires</taxon>
        <taxon>Glires</taxon>
        <taxon>Rodentia</taxon>
        <taxon>Myomorpha</taxon>
        <taxon>Muroidea</taxon>
        <taxon>Cricetidae</taxon>
        <taxon>Arvicolinae</taxon>
        <taxon>Microtus</taxon>
    </lineage>
</organism>
<reference evidence="16" key="1">
    <citation type="submission" date="2020-03" db="EMBL/GenBank/DDBJ databases">
        <title>Studies in the Genomics of Life Span.</title>
        <authorList>
            <person name="Glass D."/>
        </authorList>
    </citation>
    <scope>NUCLEOTIDE SEQUENCE</scope>
    <source>
        <strain evidence="16">LTLLF</strain>
        <tissue evidence="16">Muscle</tissue>
    </source>
</reference>
<evidence type="ECO:0000256" key="8">
    <source>
        <dbReference type="ARBA" id="ARBA00023246"/>
    </source>
</evidence>
<protein>
    <recommendedName>
        <fullName evidence="11">Gastrokine-1</fullName>
    </recommendedName>
    <alternativeName>
        <fullName evidence="12">18 kDa antrum mucosa protein</fullName>
    </alternativeName>
</protein>
<dbReference type="InterPro" id="IPR007084">
    <property type="entry name" value="BRICHOS_dom"/>
</dbReference>
<evidence type="ECO:0000256" key="3">
    <source>
        <dbReference type="ARBA" id="ARBA00004613"/>
    </source>
</evidence>
<feature type="domain" description="BRICHOS" evidence="15">
    <location>
        <begin position="70"/>
        <end position="164"/>
    </location>
</feature>
<proteinExistence type="inferred from homology"/>
<evidence type="ECO:0000256" key="13">
    <source>
        <dbReference type="SAM" id="MobiDB-lite"/>
    </source>
</evidence>
<comment type="caution">
    <text evidence="16">The sequence shown here is derived from an EMBL/GenBank/DDBJ whole genome shotgun (WGS) entry which is preliminary data.</text>
</comment>
<dbReference type="PROSITE" id="PS50869">
    <property type="entry name" value="BRICHOS"/>
    <property type="match status" value="1"/>
</dbReference>
<keyword evidence="8" id="KW-0497">Mitogen</keyword>
<dbReference type="GO" id="GO:0005794">
    <property type="term" value="C:Golgi apparatus"/>
    <property type="evidence" value="ECO:0007669"/>
    <property type="project" value="UniProtKB-SubCell"/>
</dbReference>
<keyword evidence="14" id="KW-1133">Transmembrane helix</keyword>
<evidence type="ECO:0000256" key="2">
    <source>
        <dbReference type="ARBA" id="ARBA00004555"/>
    </source>
</evidence>
<dbReference type="SMART" id="SM01039">
    <property type="entry name" value="BRICHOS"/>
    <property type="match status" value="1"/>
</dbReference>
<accession>A0A8J6KVK0</accession>
<dbReference type="GO" id="GO:0051781">
    <property type="term" value="P:positive regulation of cell division"/>
    <property type="evidence" value="ECO:0007669"/>
    <property type="project" value="UniProtKB-KW"/>
</dbReference>
<evidence type="ECO:0000256" key="14">
    <source>
        <dbReference type="SAM" id="Phobius"/>
    </source>
</evidence>
<evidence type="ECO:0000256" key="12">
    <source>
        <dbReference type="ARBA" id="ARBA00077478"/>
    </source>
</evidence>
<evidence type="ECO:0000256" key="5">
    <source>
        <dbReference type="ARBA" id="ARBA00022729"/>
    </source>
</evidence>
<keyword evidence="14" id="KW-0472">Membrane</keyword>
<keyword evidence="5" id="KW-0732">Signal</keyword>
<evidence type="ECO:0000313" key="16">
    <source>
        <dbReference type="EMBL" id="KAH0510849.1"/>
    </source>
</evidence>
<comment type="function">
    <text evidence="9">Has mitogenic activity and may be involved in maintaining the integrity of the gastric mucosal epithelium.</text>
</comment>
<evidence type="ECO:0000259" key="15">
    <source>
        <dbReference type="PROSITE" id="PS50869"/>
    </source>
</evidence>
<comment type="similarity">
    <text evidence="10">Belongs to the gastrokine family.</text>
</comment>
<dbReference type="FunFam" id="3.30.390.150:FF:000003">
    <property type="entry name" value="Gastrokine 1"/>
    <property type="match status" value="1"/>
</dbReference>
<evidence type="ECO:0000256" key="11">
    <source>
        <dbReference type="ARBA" id="ARBA00070192"/>
    </source>
</evidence>
<evidence type="ECO:0000256" key="9">
    <source>
        <dbReference type="ARBA" id="ARBA00053890"/>
    </source>
</evidence>
<dbReference type="PANTHER" id="PTHR16483">
    <property type="entry name" value="GASTROKINE 1"/>
    <property type="match status" value="1"/>
</dbReference>
<keyword evidence="7" id="KW-1015">Disulfide bond</keyword>
<keyword evidence="4" id="KW-0964">Secreted</keyword>
<dbReference type="InterPro" id="IPR051772">
    <property type="entry name" value="Gastrokine"/>
</dbReference>
<evidence type="ECO:0000256" key="7">
    <source>
        <dbReference type="ARBA" id="ARBA00023157"/>
    </source>
</evidence>
<name>A0A8J6KVK0_MICOH</name>
<feature type="region of interest" description="Disordered" evidence="13">
    <location>
        <begin position="205"/>
        <end position="234"/>
    </location>
</feature>
<keyword evidence="6" id="KW-0333">Golgi apparatus</keyword>
<dbReference type="Pfam" id="PF04089">
    <property type="entry name" value="BRICHOS"/>
    <property type="match status" value="1"/>
</dbReference>
<feature type="transmembrane region" description="Helical" evidence="14">
    <location>
        <begin position="20"/>
        <end position="38"/>
    </location>
</feature>
<evidence type="ECO:0000256" key="1">
    <source>
        <dbReference type="ARBA" id="ARBA00004463"/>
    </source>
</evidence>
<dbReference type="Proteomes" id="UP000710432">
    <property type="component" value="Unassembled WGS sequence"/>
</dbReference>
<evidence type="ECO:0000313" key="17">
    <source>
        <dbReference type="Proteomes" id="UP000710432"/>
    </source>
</evidence>
<evidence type="ECO:0000256" key="6">
    <source>
        <dbReference type="ARBA" id="ARBA00023034"/>
    </source>
</evidence>
<evidence type="ECO:0000256" key="4">
    <source>
        <dbReference type="ARBA" id="ARBA00022525"/>
    </source>
</evidence>
<dbReference type="EMBL" id="JAATJU010022368">
    <property type="protein sequence ID" value="KAH0510849.1"/>
    <property type="molecule type" value="Genomic_DNA"/>
</dbReference>
<dbReference type="Gene3D" id="3.30.390.150">
    <property type="match status" value="1"/>
</dbReference>
<dbReference type="GO" id="GO:0005576">
    <property type="term" value="C:extracellular region"/>
    <property type="evidence" value="ECO:0007669"/>
    <property type="project" value="UniProtKB-SubCell"/>
</dbReference>
<keyword evidence="14" id="KW-0812">Transmembrane</keyword>
<dbReference type="AlphaFoldDB" id="A0A8J6KVK0"/>
<evidence type="ECO:0000256" key="10">
    <source>
        <dbReference type="ARBA" id="ARBA00061085"/>
    </source>
</evidence>
<sequence>MSASVPACSPLHLTADNMKFTMLFVGLLGLLVAPGLPYNINVSDYNNMDGSGQQSVSINNQHNVANVDNNNGWDSWNSLWDYENSFAATRLFAKKSCIVHKMNKNVMPSLQDLGMLAKEQKGKGPEGASPKELMYSINPTRVEDLSPFGTKIAGMCQGIPTYVAEEIPERPGVPEIRNPGAEPAETRAKPLNFSGQLLPGVSRELGDRTGAPAANGEPLRSCGHQRGQRSGCSMDRAGSLGAGLRGLCVAALVLVCAGHGGRREDGGPACYGGFDLYFILDK</sequence>
<gene>
    <name evidence="16" type="ORF">LTLLF_152915</name>
</gene>
<comment type="subcellular location">
    <subcellularLocation>
        <location evidence="1">Cytoplasmic granule</location>
    </subcellularLocation>
    <subcellularLocation>
        <location evidence="2">Golgi apparatus</location>
    </subcellularLocation>
    <subcellularLocation>
        <location evidence="3">Secreted</location>
    </subcellularLocation>
</comment>